<dbReference type="GO" id="GO:0003677">
    <property type="term" value="F:DNA binding"/>
    <property type="evidence" value="ECO:0007669"/>
    <property type="project" value="InterPro"/>
</dbReference>
<sequence>MTVVKMQRRHTPAKQETPADSSIPSPGRRLQLAREAMGMEVATVAEQLHLSKELVHALEEENYEILPARVFVRGYYRNYARLVNVPEEIVLKEFGQRCPEGEDCTVPPAVAQGVRREIRSSHGLVRLATWLIVIALITVFGLWWKSYLDKAAPPEETVATEPKAEIQQQAIAAEQPVEAEQTSTETVPAAPAAESEETATVAADVAPAVAAVTPEETASAPVDSEAAVTTADTVSQPVVPPRVVLSFTGDCWVDVRDSSRSFKLVGRRKAGEKYELKGKPPYKMVLGNARNVSIMIDDKPFDLAPYTRGNVAKLTFDPAKN</sequence>
<dbReference type="AlphaFoldDB" id="A0A831WGR5"/>
<keyword evidence="2" id="KW-0812">Transmembrane</keyword>
<feature type="transmembrane region" description="Helical" evidence="2">
    <location>
        <begin position="124"/>
        <end position="144"/>
    </location>
</feature>
<dbReference type="InterPro" id="IPR050400">
    <property type="entry name" value="Bact_Cytoskel_RodZ"/>
</dbReference>
<protein>
    <submittedName>
        <fullName evidence="4">DUF4115 domain-containing protein</fullName>
    </submittedName>
</protein>
<evidence type="ECO:0000256" key="2">
    <source>
        <dbReference type="SAM" id="Phobius"/>
    </source>
</evidence>
<dbReference type="EMBL" id="DRLF01000467">
    <property type="protein sequence ID" value="HEC07866.1"/>
    <property type="molecule type" value="Genomic_DNA"/>
</dbReference>
<dbReference type="InterPro" id="IPR025194">
    <property type="entry name" value="RodZ-like_C"/>
</dbReference>
<keyword evidence="2" id="KW-0472">Membrane</keyword>
<dbReference type="PANTHER" id="PTHR34475">
    <property type="match status" value="1"/>
</dbReference>
<evidence type="ECO:0000259" key="3">
    <source>
        <dbReference type="Pfam" id="PF13464"/>
    </source>
</evidence>
<dbReference type="Pfam" id="PF13413">
    <property type="entry name" value="HTH_25"/>
    <property type="match status" value="1"/>
</dbReference>
<organism evidence="4">
    <name type="scientific">Thiolapillus brandeum</name>
    <dbReference type="NCBI Taxonomy" id="1076588"/>
    <lineage>
        <taxon>Bacteria</taxon>
        <taxon>Pseudomonadati</taxon>
        <taxon>Pseudomonadota</taxon>
        <taxon>Gammaproteobacteria</taxon>
        <taxon>Chromatiales</taxon>
        <taxon>Sedimenticolaceae</taxon>
        <taxon>Thiolapillus</taxon>
    </lineage>
</organism>
<evidence type="ECO:0000256" key="1">
    <source>
        <dbReference type="SAM" id="MobiDB-lite"/>
    </source>
</evidence>
<gene>
    <name evidence="4" type="ORF">ENJ12_13500</name>
</gene>
<name>A0A831WGR5_9GAMM</name>
<dbReference type="Gene3D" id="1.10.260.40">
    <property type="entry name" value="lambda repressor-like DNA-binding domains"/>
    <property type="match status" value="1"/>
</dbReference>
<accession>A0A831WGR5</accession>
<dbReference type="Pfam" id="PF13464">
    <property type="entry name" value="RodZ_C"/>
    <property type="match status" value="1"/>
</dbReference>
<reference evidence="4" key="1">
    <citation type="journal article" date="2020" name="mSystems">
        <title>Genome- and Community-Level Interaction Insights into Carbon Utilization and Element Cycling Functions of Hydrothermarchaeota in Hydrothermal Sediment.</title>
        <authorList>
            <person name="Zhou Z."/>
            <person name="Liu Y."/>
            <person name="Xu W."/>
            <person name="Pan J."/>
            <person name="Luo Z.H."/>
            <person name="Li M."/>
        </authorList>
    </citation>
    <scope>NUCLEOTIDE SEQUENCE [LARGE SCALE GENOMIC DNA]</scope>
    <source>
        <strain evidence="4">HyVt-458</strain>
    </source>
</reference>
<comment type="caution">
    <text evidence="4">The sequence shown here is derived from an EMBL/GenBank/DDBJ whole genome shotgun (WGS) entry which is preliminary data.</text>
</comment>
<evidence type="ECO:0000313" key="4">
    <source>
        <dbReference type="EMBL" id="HEC07866.1"/>
    </source>
</evidence>
<proteinExistence type="predicted"/>
<dbReference type="PANTHER" id="PTHR34475:SF1">
    <property type="entry name" value="CYTOSKELETON PROTEIN RODZ"/>
    <property type="match status" value="1"/>
</dbReference>
<dbReference type="Proteomes" id="UP000886339">
    <property type="component" value="Unassembled WGS sequence"/>
</dbReference>
<keyword evidence="2" id="KW-1133">Transmembrane helix</keyword>
<feature type="domain" description="Cytoskeleton protein RodZ-like C-terminal" evidence="3">
    <location>
        <begin position="244"/>
        <end position="315"/>
    </location>
</feature>
<feature type="region of interest" description="Disordered" evidence="1">
    <location>
        <begin position="1"/>
        <end position="26"/>
    </location>
</feature>
<feature type="compositionally biased region" description="Basic residues" evidence="1">
    <location>
        <begin position="1"/>
        <end position="12"/>
    </location>
</feature>
<dbReference type="InterPro" id="IPR010982">
    <property type="entry name" value="Lambda_DNA-bd_dom_sf"/>
</dbReference>